<evidence type="ECO:0000313" key="1">
    <source>
        <dbReference type="EMBL" id="TKI53131.1"/>
    </source>
</evidence>
<dbReference type="Proteomes" id="UP000308744">
    <property type="component" value="Unassembled WGS sequence"/>
</dbReference>
<dbReference type="RefSeq" id="WP_107896656.1">
    <property type="nucleotide sequence ID" value="NZ_PYWM01000022.1"/>
</dbReference>
<evidence type="ECO:0000313" key="2">
    <source>
        <dbReference type="Proteomes" id="UP000308744"/>
    </source>
</evidence>
<sequence>MAERNFKGLIVRHRKSAVFFERETDLSVNGCVSYFSKDKTLYIERGELSNKYTFSVDEFREFVAYMEQIANEAWNNFKPKEADSLGADYADYYDREFDSEGSLWLGKYYISLDGPSQPKTDNPIVRLYKFNKRKFESFIYDLQKTLGGNTR</sequence>
<proteinExistence type="predicted"/>
<name>A0A4U2Y224_9BACI</name>
<organism evidence="1 2">
    <name type="scientific">Lysinibacillus mangiferihumi</name>
    <dbReference type="NCBI Taxonomy" id="1130819"/>
    <lineage>
        <taxon>Bacteria</taxon>
        <taxon>Bacillati</taxon>
        <taxon>Bacillota</taxon>
        <taxon>Bacilli</taxon>
        <taxon>Bacillales</taxon>
        <taxon>Bacillaceae</taxon>
        <taxon>Lysinibacillus</taxon>
    </lineage>
</organism>
<keyword evidence="2" id="KW-1185">Reference proteome</keyword>
<dbReference type="EMBL" id="SZPU01000133">
    <property type="protein sequence ID" value="TKI53131.1"/>
    <property type="molecule type" value="Genomic_DNA"/>
</dbReference>
<reference evidence="1 2" key="1">
    <citation type="submission" date="2019-04" db="EMBL/GenBank/DDBJ databases">
        <title>Lysinibacillus genome sequencing.</title>
        <authorList>
            <person name="Dunlap C."/>
        </authorList>
    </citation>
    <scope>NUCLEOTIDE SEQUENCE [LARGE SCALE GENOMIC DNA]</scope>
    <source>
        <strain evidence="1 2">CCTCC AB 2010389</strain>
    </source>
</reference>
<comment type="caution">
    <text evidence="1">The sequence shown here is derived from an EMBL/GenBank/DDBJ whole genome shotgun (WGS) entry which is preliminary data.</text>
</comment>
<dbReference type="AlphaFoldDB" id="A0A4U2Y224"/>
<protein>
    <submittedName>
        <fullName evidence="1">Uncharacterized protein</fullName>
    </submittedName>
</protein>
<gene>
    <name evidence="1" type="ORF">FC756_25640</name>
</gene>
<accession>A0A4U2Y224</accession>